<evidence type="ECO:0000256" key="6">
    <source>
        <dbReference type="ARBA" id="ARBA00022597"/>
    </source>
</evidence>
<dbReference type="SUPFAM" id="SSF53822">
    <property type="entry name" value="Periplasmic binding protein-like I"/>
    <property type="match status" value="1"/>
</dbReference>
<feature type="transmembrane region" description="Helical" evidence="12">
    <location>
        <begin position="355"/>
        <end position="372"/>
    </location>
</feature>
<name>A0AA36IPG9_9DINO</name>
<comment type="caution">
    <text evidence="15">The sequence shown here is derived from an EMBL/GenBank/DDBJ whole genome shotgun (WGS) entry which is preliminary data.</text>
</comment>
<feature type="transmembrane region" description="Helical" evidence="12">
    <location>
        <begin position="598"/>
        <end position="623"/>
    </location>
</feature>
<comment type="subcellular location">
    <subcellularLocation>
        <location evidence="2">Cell membrane</location>
        <topology evidence="2">Multi-pass membrane protein</topology>
    </subcellularLocation>
    <subcellularLocation>
        <location evidence="1">Periplasm</location>
    </subcellularLocation>
</comment>
<evidence type="ECO:0000256" key="13">
    <source>
        <dbReference type="SAM" id="SignalP"/>
    </source>
</evidence>
<keyword evidence="6" id="KW-0762">Sugar transport</keyword>
<dbReference type="EMBL" id="CAUJNA010002223">
    <property type="protein sequence ID" value="CAJ1391158.1"/>
    <property type="molecule type" value="Genomic_DNA"/>
</dbReference>
<feature type="transmembrane region" description="Helical" evidence="12">
    <location>
        <begin position="468"/>
        <end position="486"/>
    </location>
</feature>
<dbReference type="FunFam" id="3.40.50.2300:FF:000078">
    <property type="entry name" value="D-xylose ABC transporter substrate-binding protein"/>
    <property type="match status" value="1"/>
</dbReference>
<dbReference type="PANTHER" id="PTHR32196">
    <property type="entry name" value="ABC TRANSPORTER PERMEASE PROTEIN YPHD-RELATED-RELATED"/>
    <property type="match status" value="1"/>
</dbReference>
<evidence type="ECO:0000313" key="16">
    <source>
        <dbReference type="Proteomes" id="UP001178507"/>
    </source>
</evidence>
<proteinExistence type="predicted"/>
<feature type="transmembrane region" description="Helical" evidence="12">
    <location>
        <begin position="557"/>
        <end position="577"/>
    </location>
</feature>
<organism evidence="15 16">
    <name type="scientific">Effrenium voratum</name>
    <dbReference type="NCBI Taxonomy" id="2562239"/>
    <lineage>
        <taxon>Eukaryota</taxon>
        <taxon>Sar</taxon>
        <taxon>Alveolata</taxon>
        <taxon>Dinophyceae</taxon>
        <taxon>Suessiales</taxon>
        <taxon>Symbiodiniaceae</taxon>
        <taxon>Effrenium</taxon>
    </lineage>
</organism>
<feature type="transmembrane region" description="Helical" evidence="12">
    <location>
        <begin position="384"/>
        <end position="405"/>
    </location>
</feature>
<dbReference type="GO" id="GO:0048029">
    <property type="term" value="F:monosaccharide binding"/>
    <property type="evidence" value="ECO:0007669"/>
    <property type="project" value="InterPro"/>
</dbReference>
<keyword evidence="7 12" id="KW-0812">Transmembrane</keyword>
<dbReference type="InterPro" id="IPR028082">
    <property type="entry name" value="Peripla_BP_I"/>
</dbReference>
<gene>
    <name evidence="15" type="ORF">EVOR1521_LOCUS16422</name>
</gene>
<evidence type="ECO:0000256" key="10">
    <source>
        <dbReference type="ARBA" id="ARBA00022989"/>
    </source>
</evidence>
<keyword evidence="4" id="KW-1003">Cell membrane</keyword>
<dbReference type="Proteomes" id="UP001178507">
    <property type="component" value="Unassembled WGS sequence"/>
</dbReference>
<dbReference type="GO" id="GO:0022857">
    <property type="term" value="F:transmembrane transporter activity"/>
    <property type="evidence" value="ECO:0007669"/>
    <property type="project" value="InterPro"/>
</dbReference>
<feature type="domain" description="Periplasmic binding protein" evidence="14">
    <location>
        <begin position="27"/>
        <end position="282"/>
    </location>
</feature>
<dbReference type="Pfam" id="PF02653">
    <property type="entry name" value="BPD_transp_2"/>
    <property type="match status" value="1"/>
</dbReference>
<evidence type="ECO:0000256" key="2">
    <source>
        <dbReference type="ARBA" id="ARBA00004651"/>
    </source>
</evidence>
<dbReference type="AlphaFoldDB" id="A0AA36IPG9"/>
<evidence type="ECO:0000256" key="5">
    <source>
        <dbReference type="ARBA" id="ARBA00022519"/>
    </source>
</evidence>
<dbReference type="Gene3D" id="3.40.50.2300">
    <property type="match status" value="2"/>
</dbReference>
<dbReference type="GO" id="GO:0015753">
    <property type="term" value="P:D-xylose transmembrane transport"/>
    <property type="evidence" value="ECO:0007669"/>
    <property type="project" value="InterPro"/>
</dbReference>
<evidence type="ECO:0000256" key="7">
    <source>
        <dbReference type="ARBA" id="ARBA00022692"/>
    </source>
</evidence>
<keyword evidence="9" id="KW-0574">Periplasm</keyword>
<feature type="chain" id="PRO_5041342671" description="Periplasmic binding protein domain-containing protein" evidence="13">
    <location>
        <begin position="22"/>
        <end position="759"/>
    </location>
</feature>
<evidence type="ECO:0000256" key="12">
    <source>
        <dbReference type="SAM" id="Phobius"/>
    </source>
</evidence>
<keyword evidence="8 13" id="KW-0732">Signal</keyword>
<evidence type="ECO:0000256" key="4">
    <source>
        <dbReference type="ARBA" id="ARBA00022475"/>
    </source>
</evidence>
<evidence type="ECO:0000313" key="15">
    <source>
        <dbReference type="EMBL" id="CAJ1391158.1"/>
    </source>
</evidence>
<dbReference type="NCBIfam" id="TIGR02634">
    <property type="entry name" value="xylF"/>
    <property type="match status" value="1"/>
</dbReference>
<feature type="transmembrane region" description="Helical" evidence="12">
    <location>
        <begin position="691"/>
        <end position="717"/>
    </location>
</feature>
<reference evidence="15" key="1">
    <citation type="submission" date="2023-08" db="EMBL/GenBank/DDBJ databases">
        <authorList>
            <person name="Chen Y."/>
            <person name="Shah S."/>
            <person name="Dougan E. K."/>
            <person name="Thang M."/>
            <person name="Chan C."/>
        </authorList>
    </citation>
    <scope>NUCLEOTIDE SEQUENCE</scope>
</reference>
<keyword evidence="5" id="KW-0997">Cell inner membrane</keyword>
<dbReference type="InterPro" id="IPR025997">
    <property type="entry name" value="SBP_2_dom"/>
</dbReference>
<evidence type="ECO:0000256" key="9">
    <source>
        <dbReference type="ARBA" id="ARBA00022764"/>
    </source>
</evidence>
<dbReference type="Pfam" id="PF13407">
    <property type="entry name" value="Peripla_BP_4"/>
    <property type="match status" value="1"/>
</dbReference>
<dbReference type="CDD" id="cd06579">
    <property type="entry name" value="TM_PBP1_transp_AraH_like"/>
    <property type="match status" value="1"/>
</dbReference>
<feature type="transmembrane region" description="Helical" evidence="12">
    <location>
        <begin position="411"/>
        <end position="432"/>
    </location>
</feature>
<keyword evidence="11 12" id="KW-0472">Membrane</keyword>
<dbReference type="PANTHER" id="PTHR32196:SF32">
    <property type="entry name" value="XYLOSE TRANSPORT SYSTEM PERMEASE PROTEIN XYLH"/>
    <property type="match status" value="1"/>
</dbReference>
<feature type="transmembrane region" description="Helical" evidence="12">
    <location>
        <begin position="519"/>
        <end position="537"/>
    </location>
</feature>
<evidence type="ECO:0000256" key="8">
    <source>
        <dbReference type="ARBA" id="ARBA00022729"/>
    </source>
</evidence>
<dbReference type="CDD" id="cd19993">
    <property type="entry name" value="PBP1_ABC_xylose_binding-like"/>
    <property type="match status" value="1"/>
</dbReference>
<evidence type="ECO:0000259" key="14">
    <source>
        <dbReference type="Pfam" id="PF13407"/>
    </source>
</evidence>
<keyword evidence="3" id="KW-0813">Transport</keyword>
<protein>
    <recommendedName>
        <fullName evidence="14">Periplasmic binding protein domain-containing protein</fullName>
    </recommendedName>
</protein>
<feature type="transmembrane region" description="Helical" evidence="12">
    <location>
        <begin position="737"/>
        <end position="753"/>
    </location>
</feature>
<dbReference type="InterPro" id="IPR001851">
    <property type="entry name" value="ABC_transp_permease"/>
</dbReference>
<accession>A0AA36IPG9</accession>
<dbReference type="InterPro" id="IPR013456">
    <property type="entry name" value="XylF"/>
</dbReference>
<evidence type="ECO:0000256" key="3">
    <source>
        <dbReference type="ARBA" id="ARBA00022448"/>
    </source>
</evidence>
<evidence type="ECO:0000256" key="11">
    <source>
        <dbReference type="ARBA" id="ARBA00023136"/>
    </source>
</evidence>
<evidence type="ECO:0000256" key="1">
    <source>
        <dbReference type="ARBA" id="ARBA00004418"/>
    </source>
</evidence>
<keyword evidence="10 12" id="KW-1133">Transmembrane helix</keyword>
<sequence>MRKAIVLAAALAVGLSSTALAQDSVTVGVSWSNFQEERWKTDEAAIKAALEEAGAEYVSADAQSSSAKQLSDIESLIAQGVDALIILAQDAQAIGPAVQAAADEGIPVVGYDRLIEDARAFYLTFDNIEVGRMQARAVFAAQPTGNYVMIKGSAQDPNADFLRGGQQEVLQEAIDAGDITIVGEAYTDGWLPANAQRNMEQILTANDNNVDAVVASNDGTAGGVVAALTAQGMEGIPVSGQDGDHAALNRVALGTQTVSVWKDARDLGRAAGEIAVAMANGTAMGDIEGAAAWTSPAGTEMTARFLEPVPVTADNLTVVVDAGWIDQAVSDSPALPKAAPGMRNLARTLEIDTRLLGMIGAFIALCLVFHFLTDGRFLTPRNIFNLTIQTVSVGIMATGMVFVIVTRHIDLSVGSLLATCSAMMAMTQTLVTPEWLGLGLNHPLTAPAAIVVGLGTGIVIGAFHGWLIGYLGIPAFIVTLGGLLVWRNVAWYLTNGQTIGPLDGNFQLFGGIGGTLGETWSWVFGLICAAAALYAIWQSRRNKISHDFPVKPLWAEIALGALVTAAILGFIAILNAYQIPERRLERMFEARGEVLPEGFTAGYGLPISVLLLIAVAVTMTIIANRTRLGRYIFATGGNPDAAELSGINTRLLTVKVFIMMGILCAISAVVASSRQTFHSNDIGTLDELRVIAAAVIGGTALAGGVGTIYGAILGALIMQSLQSGMAMVGVDAPFQNIVVGTVLVVAVLIDTIYRKRTGD</sequence>
<feature type="transmembrane region" description="Helical" evidence="12">
    <location>
        <begin position="444"/>
        <end position="462"/>
    </location>
</feature>
<dbReference type="GO" id="GO:0005886">
    <property type="term" value="C:plasma membrane"/>
    <property type="evidence" value="ECO:0007669"/>
    <property type="project" value="UniProtKB-SubCell"/>
</dbReference>
<feature type="signal peptide" evidence="13">
    <location>
        <begin position="1"/>
        <end position="21"/>
    </location>
</feature>
<feature type="transmembrane region" description="Helical" evidence="12">
    <location>
        <begin position="652"/>
        <end position="671"/>
    </location>
</feature>
<keyword evidence="16" id="KW-1185">Reference proteome</keyword>